<dbReference type="Gene3D" id="3.40.50.150">
    <property type="entry name" value="Vaccinia Virus protein VP39"/>
    <property type="match status" value="1"/>
</dbReference>
<dbReference type="GO" id="GO:0009007">
    <property type="term" value="F:site-specific DNA-methyltransferase (adenine-specific) activity"/>
    <property type="evidence" value="ECO:0007669"/>
    <property type="project" value="UniProtKB-EC"/>
</dbReference>
<dbReference type="Proteomes" id="UP000219994">
    <property type="component" value="Unassembled WGS sequence"/>
</dbReference>
<dbReference type="InterPro" id="IPR050953">
    <property type="entry name" value="N4_N6_ade-DNA_methylase"/>
</dbReference>
<dbReference type="GO" id="GO:0006304">
    <property type="term" value="P:DNA modification"/>
    <property type="evidence" value="ECO:0007669"/>
    <property type="project" value="InterPro"/>
</dbReference>
<dbReference type="InterPro" id="IPR011639">
    <property type="entry name" value="MethylTrfase_TaqI-like_dom"/>
</dbReference>
<dbReference type="SUPFAM" id="SSF53335">
    <property type="entry name" value="S-adenosyl-L-methionine-dependent methyltransferases"/>
    <property type="match status" value="1"/>
</dbReference>
<comment type="catalytic activity">
    <reaction evidence="6">
        <text>a 2'-deoxyadenosine in DNA + S-adenosyl-L-methionine = an N(6)-methyl-2'-deoxyadenosine in DNA + S-adenosyl-L-homocysteine + H(+)</text>
        <dbReference type="Rhea" id="RHEA:15197"/>
        <dbReference type="Rhea" id="RHEA-COMP:12418"/>
        <dbReference type="Rhea" id="RHEA-COMP:12419"/>
        <dbReference type="ChEBI" id="CHEBI:15378"/>
        <dbReference type="ChEBI" id="CHEBI:57856"/>
        <dbReference type="ChEBI" id="CHEBI:59789"/>
        <dbReference type="ChEBI" id="CHEBI:90615"/>
        <dbReference type="ChEBI" id="CHEBI:90616"/>
        <dbReference type="EC" id="2.1.1.72"/>
    </reaction>
</comment>
<dbReference type="EMBL" id="NAEP01000068">
    <property type="protein sequence ID" value="PDQ34191.1"/>
    <property type="molecule type" value="Genomic_DNA"/>
</dbReference>
<organism evidence="8 9">
    <name type="scientific">Candidatus Lumbricidiphila eiseniae</name>
    <dbReference type="NCBI Taxonomy" id="1969409"/>
    <lineage>
        <taxon>Bacteria</taxon>
        <taxon>Bacillati</taxon>
        <taxon>Actinomycetota</taxon>
        <taxon>Actinomycetes</taxon>
        <taxon>Micrococcales</taxon>
        <taxon>Microbacteriaceae</taxon>
        <taxon>Candidatus Lumbricidiphila</taxon>
    </lineage>
</organism>
<feature type="domain" description="Type II methyltransferase M.TaqI-like" evidence="7">
    <location>
        <begin position="145"/>
        <end position="241"/>
    </location>
</feature>
<evidence type="ECO:0000256" key="3">
    <source>
        <dbReference type="ARBA" id="ARBA00022603"/>
    </source>
</evidence>
<dbReference type="PANTHER" id="PTHR33841:SF5">
    <property type="entry name" value="DNA METHYLASE (MODIFICATION METHYLASE) (METHYLTRANSFERASE)-RELATED"/>
    <property type="match status" value="1"/>
</dbReference>
<evidence type="ECO:0000313" key="8">
    <source>
        <dbReference type="EMBL" id="PDQ34191.1"/>
    </source>
</evidence>
<evidence type="ECO:0000256" key="6">
    <source>
        <dbReference type="ARBA" id="ARBA00047942"/>
    </source>
</evidence>
<evidence type="ECO:0000313" key="9">
    <source>
        <dbReference type="Proteomes" id="UP000219994"/>
    </source>
</evidence>
<keyword evidence="3" id="KW-0489">Methyltransferase</keyword>
<dbReference type="InterPro" id="IPR002052">
    <property type="entry name" value="DNA_methylase_N6_adenine_CS"/>
</dbReference>
<comment type="caution">
    <text evidence="8">The sequence shown here is derived from an EMBL/GenBank/DDBJ whole genome shotgun (WGS) entry which is preliminary data.</text>
</comment>
<dbReference type="GO" id="GO:0003676">
    <property type="term" value="F:nucleic acid binding"/>
    <property type="evidence" value="ECO:0007669"/>
    <property type="project" value="InterPro"/>
</dbReference>
<evidence type="ECO:0000256" key="1">
    <source>
        <dbReference type="ARBA" id="ARBA00006594"/>
    </source>
</evidence>
<evidence type="ECO:0000256" key="4">
    <source>
        <dbReference type="ARBA" id="ARBA00022679"/>
    </source>
</evidence>
<comment type="similarity">
    <text evidence="1">Belongs to the N(4)/N(6)-methyltransferase family.</text>
</comment>
<dbReference type="PRINTS" id="PR00507">
    <property type="entry name" value="N12N6MTFRASE"/>
</dbReference>
<keyword evidence="5" id="KW-0949">S-adenosyl-L-methionine</keyword>
<dbReference type="GO" id="GO:0032259">
    <property type="term" value="P:methylation"/>
    <property type="evidence" value="ECO:0007669"/>
    <property type="project" value="UniProtKB-KW"/>
</dbReference>
<evidence type="ECO:0000259" key="7">
    <source>
        <dbReference type="Pfam" id="PF07669"/>
    </source>
</evidence>
<protein>
    <recommendedName>
        <fullName evidence="2">site-specific DNA-methyltransferase (adenine-specific)</fullName>
        <ecNumber evidence="2">2.1.1.72</ecNumber>
    </recommendedName>
</protein>
<keyword evidence="4" id="KW-0808">Transferase</keyword>
<sequence>MTLASKTPARSDLLTAPEVFYELEEKARGAIFTRQSVVDFMLDLVGYTTVRDLCSMRLLEPSFGGGRFVLSAVDRLPTSWRTAGGRDATELVDATRAVELDAPTFESFRHRLHAHIMKRDIPESAADILVAAWLQNEDSLLTDPGSEFDFVIGNPPYVHQELIPDEFLRLYRRKFPTMVGRADLYIAFMERSLDLLSESGRLSFICADAWVKNEYGRGIRGKIASEFHLAYYIDMYGLDAFEVQVGTYPSITVIERSESRSVEVAHATSLDARYLNGLAVSLTSGRTDRADVVVLDAVRGMNPWFLSMSATLTVIHALELSFPTIGDAGCRIGIGIGIATGADKAFIGRFDSLEVEEDRKVPLATNKDVPGGQLVWSGTGVVNPWRDEGGLVDLDDYPRLGAHLERHRDLPEKRHTAKGDVARKWHKTIDRITPSLTTQPKLLIPDIKGNGDSVTYDPGTLYPHHNLYFITSTSWNLWALQALLRSGIAHLFIAAYSVKIGGGYLRFQAQNLKRIRVPFWEQISESDQPEMIRAGEVGEKLTSRLLTRIYQRNPGTLAFPGSSLKCNTVVV</sequence>
<name>A0A2A6FNL6_9MICO</name>
<reference evidence="9" key="1">
    <citation type="submission" date="2017-03" db="EMBL/GenBank/DDBJ databases">
        <authorList>
            <person name="Lund M.B."/>
        </authorList>
    </citation>
    <scope>NUCLEOTIDE SEQUENCE [LARGE SCALE GENOMIC DNA]</scope>
</reference>
<dbReference type="PANTHER" id="PTHR33841">
    <property type="entry name" value="DNA METHYLTRANSFERASE YEEA-RELATED"/>
    <property type="match status" value="1"/>
</dbReference>
<gene>
    <name evidence="8" type="ORF">B5766_12750</name>
</gene>
<dbReference type="PROSITE" id="PS00092">
    <property type="entry name" value="N6_MTASE"/>
    <property type="match status" value="1"/>
</dbReference>
<dbReference type="InterPro" id="IPR029063">
    <property type="entry name" value="SAM-dependent_MTases_sf"/>
</dbReference>
<dbReference type="Pfam" id="PF07669">
    <property type="entry name" value="Eco57I"/>
    <property type="match status" value="1"/>
</dbReference>
<dbReference type="EC" id="2.1.1.72" evidence="2"/>
<accession>A0A2A6FNL6</accession>
<evidence type="ECO:0000256" key="5">
    <source>
        <dbReference type="ARBA" id="ARBA00022691"/>
    </source>
</evidence>
<proteinExistence type="inferred from homology"/>
<evidence type="ECO:0000256" key="2">
    <source>
        <dbReference type="ARBA" id="ARBA00011900"/>
    </source>
</evidence>
<dbReference type="AlphaFoldDB" id="A0A2A6FNL6"/>